<name>A0AAX6MB85_9PEZI</name>
<dbReference type="AlphaFoldDB" id="A0AAX6MB85"/>
<dbReference type="Proteomes" id="UP001369815">
    <property type="component" value="Unassembled WGS sequence"/>
</dbReference>
<reference evidence="4 5" key="1">
    <citation type="journal article" date="2024" name="Front Chem Biol">
        <title>Unveiling the potential of Daldinia eschscholtzii MFLUCC 19-0629 through bioactivity and bioinformatics studies for enhanced sustainable agriculture production.</title>
        <authorList>
            <person name="Brooks S."/>
            <person name="Weaver J.A."/>
            <person name="Klomchit A."/>
            <person name="Alharthi S.A."/>
            <person name="Onlamun T."/>
            <person name="Nurani R."/>
            <person name="Vong T.K."/>
            <person name="Alberti F."/>
            <person name="Greco C."/>
        </authorList>
    </citation>
    <scope>NUCLEOTIDE SEQUENCE [LARGE SCALE GENOMIC DNA]</scope>
    <source>
        <strain evidence="4">MFLUCC 19-0629</strain>
    </source>
</reference>
<dbReference type="PANTHER" id="PTHR43510">
    <property type="entry name" value="AMINOTRANSFERASE FUNCTION, HYPOTHETICAL (EUROFUNG)"/>
    <property type="match status" value="1"/>
</dbReference>
<organism evidence="4 5">
    <name type="scientific">Daldinia eschscholtzii</name>
    <dbReference type="NCBI Taxonomy" id="292717"/>
    <lineage>
        <taxon>Eukaryota</taxon>
        <taxon>Fungi</taxon>
        <taxon>Dikarya</taxon>
        <taxon>Ascomycota</taxon>
        <taxon>Pezizomycotina</taxon>
        <taxon>Sordariomycetes</taxon>
        <taxon>Xylariomycetidae</taxon>
        <taxon>Xylariales</taxon>
        <taxon>Hypoxylaceae</taxon>
        <taxon>Daldinia</taxon>
    </lineage>
</organism>
<evidence type="ECO:0000256" key="1">
    <source>
        <dbReference type="ARBA" id="ARBA00007441"/>
    </source>
</evidence>
<dbReference type="CDD" id="cd00609">
    <property type="entry name" value="AAT_like"/>
    <property type="match status" value="1"/>
</dbReference>
<protein>
    <recommendedName>
        <fullName evidence="3">Aminotransferase class I/classII large domain-containing protein</fullName>
    </recommendedName>
</protein>
<comment type="caution">
    <text evidence="4">The sequence shown here is derived from an EMBL/GenBank/DDBJ whole genome shotgun (WGS) entry which is preliminary data.</text>
</comment>
<keyword evidence="5" id="KW-1185">Reference proteome</keyword>
<dbReference type="GO" id="GO:0030170">
    <property type="term" value="F:pyridoxal phosphate binding"/>
    <property type="evidence" value="ECO:0007669"/>
    <property type="project" value="InterPro"/>
</dbReference>
<sequence>MVKIPAFEVEQWMDKYETTPGVLNIAETCCSSISIDQLARFNSNPSSDARPLIDTSRPMTYGPIRGSDELRQNITALYNEDANPTATIPLSPENVIVTQGAISANHLVFYSLVGPGDHVICVLPTYQQLYSIPESLGAEVSLWKLKSENGYIPDVTELDTLVKNNTKMIVINNPNNPTGATTPKGVLDRIIDFARRRDIIVFSDEVYRPLFHSLETGTIPPSILSFDYSKAIATSSMSKSWALAGIRVGWVASRDASIIEAIASARDYTTISVSQLDDQVARYALSASVRPQLLARNISLAKENLKLLEQFIQDHSSVCSWVKPTAGTTAFVQFKNRKGGPVDDEAFCKDVLDKTKVMFLPGSRCFGYGQACSFDGFVRIGYVNETEVLRQALRKLSSYLVDYLD</sequence>
<dbReference type="Gene3D" id="3.90.1150.10">
    <property type="entry name" value="Aspartate Aminotransferase, domain 1"/>
    <property type="match status" value="1"/>
</dbReference>
<dbReference type="SUPFAM" id="SSF53383">
    <property type="entry name" value="PLP-dependent transferases"/>
    <property type="match status" value="1"/>
</dbReference>
<evidence type="ECO:0000256" key="2">
    <source>
        <dbReference type="ARBA" id="ARBA00022898"/>
    </source>
</evidence>
<dbReference type="InterPro" id="IPR015424">
    <property type="entry name" value="PyrdxlP-dep_Trfase"/>
</dbReference>
<feature type="domain" description="Aminotransferase class I/classII large" evidence="3">
    <location>
        <begin position="59"/>
        <end position="395"/>
    </location>
</feature>
<accession>A0AAX6MB85</accession>
<dbReference type="Pfam" id="PF00155">
    <property type="entry name" value="Aminotran_1_2"/>
    <property type="match status" value="1"/>
</dbReference>
<proteinExistence type="inferred from homology"/>
<dbReference type="InterPro" id="IPR015422">
    <property type="entry name" value="PyrdxlP-dep_Trfase_small"/>
</dbReference>
<dbReference type="InterPro" id="IPR015421">
    <property type="entry name" value="PyrdxlP-dep_Trfase_major"/>
</dbReference>
<gene>
    <name evidence="4" type="ORF">Daesc_009730</name>
</gene>
<evidence type="ECO:0000259" key="3">
    <source>
        <dbReference type="Pfam" id="PF00155"/>
    </source>
</evidence>
<dbReference type="InterPro" id="IPR004838">
    <property type="entry name" value="NHTrfase_class1_PyrdxlP-BS"/>
</dbReference>
<evidence type="ECO:0000313" key="5">
    <source>
        <dbReference type="Proteomes" id="UP001369815"/>
    </source>
</evidence>
<dbReference type="GO" id="GO:0003824">
    <property type="term" value="F:catalytic activity"/>
    <property type="evidence" value="ECO:0007669"/>
    <property type="project" value="InterPro"/>
</dbReference>
<keyword evidence="2" id="KW-0663">Pyridoxal phosphate</keyword>
<dbReference type="EMBL" id="JBANMG010000009">
    <property type="protein sequence ID" value="KAK6949647.1"/>
    <property type="molecule type" value="Genomic_DNA"/>
</dbReference>
<evidence type="ECO:0000313" key="4">
    <source>
        <dbReference type="EMBL" id="KAK6949647.1"/>
    </source>
</evidence>
<dbReference type="PANTHER" id="PTHR43510:SF1">
    <property type="entry name" value="AMINOTRANSFERASE FUNCTION, HYPOTHETICAL (EUROFUNG)"/>
    <property type="match status" value="1"/>
</dbReference>
<dbReference type="PROSITE" id="PS00105">
    <property type="entry name" value="AA_TRANSFER_CLASS_1"/>
    <property type="match status" value="1"/>
</dbReference>
<dbReference type="Gene3D" id="3.40.640.10">
    <property type="entry name" value="Type I PLP-dependent aspartate aminotransferase-like (Major domain)"/>
    <property type="match status" value="1"/>
</dbReference>
<dbReference type="InterPro" id="IPR004839">
    <property type="entry name" value="Aminotransferase_I/II_large"/>
</dbReference>
<comment type="similarity">
    <text evidence="1">Belongs to the class-I pyridoxal-phosphate-dependent aminotransferase family.</text>
</comment>